<dbReference type="InterPro" id="IPR002571">
    <property type="entry name" value="HrcA"/>
</dbReference>
<dbReference type="EMBL" id="PEYV01000037">
    <property type="protein sequence ID" value="PIS21522.1"/>
    <property type="molecule type" value="Genomic_DNA"/>
</dbReference>
<sequence length="244" mass="27128">MDSKLTERHQKLLKAIIEEFIESGEPVGSQNLVEKYSLKVSPATVRNEMVRLTQMGYLTQPHTSAGRQPTNIGLRFYIDALMGESELPVLQEVSLKQQIWQDRFEIDRMLYRSVSALAEVVGSMVLIATEDSRIFSSGAVKVLDYQEFFDIDVTRAALHLCDQPELLLSFLGKVTEEGKTHILLGEEIGLSNLSNCGVVFAPFTAKDGLKGILVVLGPSRMKFSQVLPAVYYTANLLSEIGASW</sequence>
<dbReference type="InterPro" id="IPR029016">
    <property type="entry name" value="GAF-like_dom_sf"/>
</dbReference>
<dbReference type="Pfam" id="PF01628">
    <property type="entry name" value="HrcA"/>
    <property type="match status" value="1"/>
</dbReference>
<name>A0A2H0X9E1_UNCKA</name>
<comment type="function">
    <text evidence="5">Negative regulator of class I heat shock genes (grpE-dnaK-dnaJ and groELS operons). Prevents heat-shock induction of these operons.</text>
</comment>
<dbReference type="SUPFAM" id="SSF46785">
    <property type="entry name" value="Winged helix' DNA-binding domain"/>
    <property type="match status" value="1"/>
</dbReference>
<evidence type="ECO:0000256" key="1">
    <source>
        <dbReference type="ARBA" id="ARBA00022491"/>
    </source>
</evidence>
<reference evidence="8" key="1">
    <citation type="submission" date="2017-09" db="EMBL/GenBank/DDBJ databases">
        <title>Depth-based differentiation of microbial function through sediment-hosted aquifers and enrichment of novel symbionts in the deep terrestrial subsurface.</title>
        <authorList>
            <person name="Probst A.J."/>
            <person name="Ladd B."/>
            <person name="Jarett J.K."/>
            <person name="Geller-Mcgrath D.E."/>
            <person name="Sieber C.M.K."/>
            <person name="Emerson J.B."/>
            <person name="Anantharaman K."/>
            <person name="Thomas B.C."/>
            <person name="Malmstrom R."/>
            <person name="Stieglmeier M."/>
            <person name="Klingl A."/>
            <person name="Woyke T."/>
            <person name="Ryan C.M."/>
            <person name="Banfield J.F."/>
        </authorList>
    </citation>
    <scope>NUCLEOTIDE SEQUENCE [LARGE SCALE GENOMIC DNA]</scope>
</reference>
<keyword evidence="2 5" id="KW-0805">Transcription regulation</keyword>
<dbReference type="Gene3D" id="3.30.450.40">
    <property type="match status" value="1"/>
</dbReference>
<evidence type="ECO:0000313" key="7">
    <source>
        <dbReference type="EMBL" id="PIS21522.1"/>
    </source>
</evidence>
<evidence type="ECO:0000259" key="6">
    <source>
        <dbReference type="Pfam" id="PF01628"/>
    </source>
</evidence>
<dbReference type="PANTHER" id="PTHR34824">
    <property type="entry name" value="HEAT-INDUCIBLE TRANSCRIPTION REPRESSOR HRCA"/>
    <property type="match status" value="1"/>
</dbReference>
<dbReference type="HAMAP" id="MF_00081">
    <property type="entry name" value="HrcA"/>
    <property type="match status" value="1"/>
</dbReference>
<evidence type="ECO:0000256" key="3">
    <source>
        <dbReference type="ARBA" id="ARBA00023016"/>
    </source>
</evidence>
<keyword evidence="1 5" id="KW-0678">Repressor</keyword>
<keyword evidence="4 5" id="KW-0804">Transcription</keyword>
<accession>A0A2H0X9E1</accession>
<dbReference type="InterPro" id="IPR021153">
    <property type="entry name" value="HrcA_C"/>
</dbReference>
<evidence type="ECO:0000256" key="5">
    <source>
        <dbReference type="HAMAP-Rule" id="MF_00081"/>
    </source>
</evidence>
<evidence type="ECO:0000256" key="2">
    <source>
        <dbReference type="ARBA" id="ARBA00023015"/>
    </source>
</evidence>
<gene>
    <name evidence="5" type="primary">hrcA</name>
    <name evidence="7" type="ORF">COT51_02300</name>
</gene>
<evidence type="ECO:0000313" key="8">
    <source>
        <dbReference type="Proteomes" id="UP000231098"/>
    </source>
</evidence>
<keyword evidence="3 5" id="KW-0346">Stress response</keyword>
<organism evidence="7 8">
    <name type="scientific">candidate division WWE3 bacterium CG08_land_8_20_14_0_20_41_15</name>
    <dbReference type="NCBI Taxonomy" id="1975086"/>
    <lineage>
        <taxon>Bacteria</taxon>
        <taxon>Katanobacteria</taxon>
    </lineage>
</organism>
<dbReference type="AlphaFoldDB" id="A0A2H0X9E1"/>
<comment type="similarity">
    <text evidence="5">Belongs to the HrcA family.</text>
</comment>
<feature type="domain" description="Heat-inducible transcription repressor HrcA C-terminal" evidence="6">
    <location>
        <begin position="95"/>
        <end position="226"/>
    </location>
</feature>
<dbReference type="InterPro" id="IPR036390">
    <property type="entry name" value="WH_DNA-bd_sf"/>
</dbReference>
<comment type="caution">
    <text evidence="7">The sequence shown here is derived from an EMBL/GenBank/DDBJ whole genome shotgun (WGS) entry which is preliminary data.</text>
</comment>
<dbReference type="GO" id="GO:0003677">
    <property type="term" value="F:DNA binding"/>
    <property type="evidence" value="ECO:0007669"/>
    <property type="project" value="InterPro"/>
</dbReference>
<dbReference type="InterPro" id="IPR036388">
    <property type="entry name" value="WH-like_DNA-bd_sf"/>
</dbReference>
<dbReference type="Proteomes" id="UP000231098">
    <property type="component" value="Unassembled WGS sequence"/>
</dbReference>
<dbReference type="PANTHER" id="PTHR34824:SF1">
    <property type="entry name" value="HEAT-INDUCIBLE TRANSCRIPTION REPRESSOR HRCA"/>
    <property type="match status" value="1"/>
</dbReference>
<protein>
    <recommendedName>
        <fullName evidence="5">Heat-inducible transcription repressor HrcA</fullName>
    </recommendedName>
</protein>
<dbReference type="GO" id="GO:0045892">
    <property type="term" value="P:negative regulation of DNA-templated transcription"/>
    <property type="evidence" value="ECO:0007669"/>
    <property type="project" value="UniProtKB-UniRule"/>
</dbReference>
<dbReference type="Gene3D" id="1.10.10.10">
    <property type="entry name" value="Winged helix-like DNA-binding domain superfamily/Winged helix DNA-binding domain"/>
    <property type="match status" value="1"/>
</dbReference>
<evidence type="ECO:0000256" key="4">
    <source>
        <dbReference type="ARBA" id="ARBA00023163"/>
    </source>
</evidence>
<proteinExistence type="inferred from homology"/>
<dbReference type="SUPFAM" id="SSF55781">
    <property type="entry name" value="GAF domain-like"/>
    <property type="match status" value="1"/>
</dbReference>